<proteinExistence type="predicted"/>
<feature type="signal peptide" evidence="2">
    <location>
        <begin position="1"/>
        <end position="21"/>
    </location>
</feature>
<keyword evidence="1" id="KW-0812">Transmembrane</keyword>
<comment type="caution">
    <text evidence="3">The sequence shown here is derived from an EMBL/GenBank/DDBJ whole genome shotgun (WGS) entry which is preliminary data.</text>
</comment>
<evidence type="ECO:0000313" key="3">
    <source>
        <dbReference type="EMBL" id="NMG21699.1"/>
    </source>
</evidence>
<sequence length="316" mass="35683">MTRIRKQALFAALLFGNVSLSSVSSLVLDKYLKNSLKASYGYSTTLLNSKTKPIHSSSFQPAIGIKFPRFKLPPIKLPPIKLPWGRLLKPLKQFIRQIFRPKKPPGVRPSKPPKPAPVIPLQYSPSNDQQVNLVSDAMSKSKQKQTVQIFLNDMSPKNANLLEQRLEADLTRKIQAKLLTPNLSSQFPVQIRSQSQVQNLSDQTFQEAAESFYPARDAAEQVLASRYKARNGVWTNKDTKDAQLAAQQVIQEQRRQKKELVLSGTLVLSITTTTAIAVIAVESAKAKVQKNNNNRNFRTLPRNRNPVYRLFKKILR</sequence>
<keyword evidence="2" id="KW-0732">Signal</keyword>
<dbReference type="EMBL" id="QMEB01000186">
    <property type="protein sequence ID" value="NMG21699.1"/>
    <property type="molecule type" value="Genomic_DNA"/>
</dbReference>
<gene>
    <name evidence="3" type="ORF">DP116_20535</name>
</gene>
<feature type="transmembrane region" description="Helical" evidence="1">
    <location>
        <begin position="260"/>
        <end position="281"/>
    </location>
</feature>
<keyword evidence="1" id="KW-0472">Membrane</keyword>
<keyword evidence="1" id="KW-1133">Transmembrane helix</keyword>
<dbReference type="RefSeq" id="WP_169156930.1">
    <property type="nucleotide sequence ID" value="NZ_CAWPJE010000181.1"/>
</dbReference>
<evidence type="ECO:0000256" key="2">
    <source>
        <dbReference type="SAM" id="SignalP"/>
    </source>
</evidence>
<reference evidence="3 4" key="1">
    <citation type="submission" date="2018-06" db="EMBL/GenBank/DDBJ databases">
        <title>Comparative genomics of Brasilonema spp. strains.</title>
        <authorList>
            <person name="Alvarenga D.O."/>
            <person name="Fiore M.F."/>
            <person name="Varani A.M."/>
        </authorList>
    </citation>
    <scope>NUCLEOTIDE SEQUENCE [LARGE SCALE GENOMIC DNA]</scope>
    <source>
        <strain evidence="3 4">SPC951</strain>
    </source>
</reference>
<protein>
    <submittedName>
        <fullName evidence="3">Uncharacterized protein</fullName>
    </submittedName>
</protein>
<evidence type="ECO:0000256" key="1">
    <source>
        <dbReference type="SAM" id="Phobius"/>
    </source>
</evidence>
<name>A0ABX1PB60_9CYAN</name>
<dbReference type="Proteomes" id="UP000718564">
    <property type="component" value="Unassembled WGS sequence"/>
</dbReference>
<evidence type="ECO:0000313" key="4">
    <source>
        <dbReference type="Proteomes" id="UP000718564"/>
    </source>
</evidence>
<organism evidence="3 4">
    <name type="scientific">Brasilonema bromeliae SPC951</name>
    <dbReference type="NCBI Taxonomy" id="385972"/>
    <lineage>
        <taxon>Bacteria</taxon>
        <taxon>Bacillati</taxon>
        <taxon>Cyanobacteriota</taxon>
        <taxon>Cyanophyceae</taxon>
        <taxon>Nostocales</taxon>
        <taxon>Scytonemataceae</taxon>
        <taxon>Brasilonema</taxon>
        <taxon>Bromeliae group (in: Brasilonema)</taxon>
    </lineage>
</organism>
<accession>A0ABX1PB60</accession>
<keyword evidence="4" id="KW-1185">Reference proteome</keyword>
<feature type="chain" id="PRO_5046285266" evidence="2">
    <location>
        <begin position="22"/>
        <end position="316"/>
    </location>
</feature>